<dbReference type="GO" id="GO:1905910">
    <property type="term" value="P:negative regulation of dauer entry"/>
    <property type="evidence" value="ECO:0007669"/>
    <property type="project" value="EnsemblMetazoa"/>
</dbReference>
<comment type="subcellular location">
    <subcellularLocation>
        <location evidence="1">Secreted</location>
    </subcellularLocation>
</comment>
<sequence>MHTTLLLLALISTVQCAVTSQWTIQDGWLDYHDFRFKRLMNRHRRSDKMTVCGGKVWKMVMATCGGECSATGANIASRCCQEKCTMEEIISSCCPAR</sequence>
<protein>
    <submittedName>
        <fullName evidence="7">Uncharacterized protein</fullName>
    </submittedName>
</protein>
<accession>A0A8R1ETK0</accession>
<evidence type="ECO:0000256" key="2">
    <source>
        <dbReference type="ARBA" id="ARBA00009034"/>
    </source>
</evidence>
<reference evidence="7" key="2">
    <citation type="submission" date="2022-06" db="UniProtKB">
        <authorList>
            <consortium name="EnsemblMetazoa"/>
        </authorList>
    </citation>
    <scope>IDENTIFICATION</scope>
    <source>
        <strain evidence="7">DF5081</strain>
    </source>
</reference>
<comment type="similarity">
    <text evidence="2">Belongs to the insulin family.</text>
</comment>
<evidence type="ECO:0000256" key="3">
    <source>
        <dbReference type="ARBA" id="ARBA00022525"/>
    </source>
</evidence>
<dbReference type="AlphaFoldDB" id="A0A8R1ETK0"/>
<dbReference type="SUPFAM" id="SSF56994">
    <property type="entry name" value="Insulin-like"/>
    <property type="match status" value="1"/>
</dbReference>
<dbReference type="GO" id="GO:0005179">
    <property type="term" value="F:hormone activity"/>
    <property type="evidence" value="ECO:0007669"/>
    <property type="project" value="InterPro"/>
</dbReference>
<dbReference type="PROSITE" id="PS00262">
    <property type="entry name" value="INSULIN"/>
    <property type="match status" value="1"/>
</dbReference>
<dbReference type="InterPro" id="IPR003235">
    <property type="entry name" value="Nem_insulin-like_b-type"/>
</dbReference>
<evidence type="ECO:0000256" key="4">
    <source>
        <dbReference type="ARBA" id="ARBA00022729"/>
    </source>
</evidence>
<feature type="chain" id="PRO_5035851252" evidence="6">
    <location>
        <begin position="17"/>
        <end position="97"/>
    </location>
</feature>
<evidence type="ECO:0000256" key="6">
    <source>
        <dbReference type="SAM" id="SignalP"/>
    </source>
</evidence>
<dbReference type="PANTHER" id="PTHR33893">
    <property type="entry name" value="INSULIN RELATED-RELATED-RELATED"/>
    <property type="match status" value="1"/>
</dbReference>
<proteinExistence type="inferred from homology"/>
<dbReference type="Proteomes" id="UP000005237">
    <property type="component" value="Unassembled WGS sequence"/>
</dbReference>
<dbReference type="InterPro" id="IPR022353">
    <property type="entry name" value="Insulin_CS"/>
</dbReference>
<evidence type="ECO:0000313" key="7">
    <source>
        <dbReference type="EnsemblMetazoa" id="CJA40734.1"/>
    </source>
</evidence>
<name>A0A8R1ETK0_CAEJA</name>
<keyword evidence="5" id="KW-1015">Disulfide bond</keyword>
<keyword evidence="4 6" id="KW-0732">Signal</keyword>
<dbReference type="EnsemblMetazoa" id="CJA40734.1">
    <property type="protein sequence ID" value="CJA40734.1"/>
    <property type="gene ID" value="WBGene00216582"/>
</dbReference>
<dbReference type="Gene3D" id="1.10.100.10">
    <property type="entry name" value="Insulin-like"/>
    <property type="match status" value="1"/>
</dbReference>
<reference evidence="8" key="1">
    <citation type="submission" date="2010-08" db="EMBL/GenBank/DDBJ databases">
        <authorList>
            <consortium name="Caenorhabditis japonica Sequencing Consortium"/>
            <person name="Wilson R.K."/>
        </authorList>
    </citation>
    <scope>NUCLEOTIDE SEQUENCE [LARGE SCALE GENOMIC DNA]</scope>
    <source>
        <strain evidence="8">DF5081</strain>
    </source>
</reference>
<evidence type="ECO:0000313" key="8">
    <source>
        <dbReference type="Proteomes" id="UP000005237"/>
    </source>
</evidence>
<keyword evidence="8" id="KW-1185">Reference proteome</keyword>
<dbReference type="GO" id="GO:0005576">
    <property type="term" value="C:extracellular region"/>
    <property type="evidence" value="ECO:0007669"/>
    <property type="project" value="UniProtKB-SubCell"/>
</dbReference>
<dbReference type="InterPro" id="IPR036438">
    <property type="entry name" value="Insulin-like_sf"/>
</dbReference>
<organism evidence="7 8">
    <name type="scientific">Caenorhabditis japonica</name>
    <dbReference type="NCBI Taxonomy" id="281687"/>
    <lineage>
        <taxon>Eukaryota</taxon>
        <taxon>Metazoa</taxon>
        <taxon>Ecdysozoa</taxon>
        <taxon>Nematoda</taxon>
        <taxon>Chromadorea</taxon>
        <taxon>Rhabditida</taxon>
        <taxon>Rhabditina</taxon>
        <taxon>Rhabditomorpha</taxon>
        <taxon>Rhabditoidea</taxon>
        <taxon>Rhabditidae</taxon>
        <taxon>Peloderinae</taxon>
        <taxon>Caenorhabditis</taxon>
    </lineage>
</organism>
<dbReference type="InterPro" id="IPR052335">
    <property type="entry name" value="Insulin-like_regulatory"/>
</dbReference>
<dbReference type="PANTHER" id="PTHR33893:SF5">
    <property type="entry name" value="INSULIN RELATED-RELATED"/>
    <property type="match status" value="1"/>
</dbReference>
<evidence type="ECO:0000256" key="5">
    <source>
        <dbReference type="ARBA" id="ARBA00023157"/>
    </source>
</evidence>
<dbReference type="GO" id="GO:0040024">
    <property type="term" value="P:dauer larval development"/>
    <property type="evidence" value="ECO:0007669"/>
    <property type="project" value="EnsemblMetazoa"/>
</dbReference>
<dbReference type="Pfam" id="PF03488">
    <property type="entry name" value="Ins_beta"/>
    <property type="match status" value="1"/>
</dbReference>
<feature type="signal peptide" evidence="6">
    <location>
        <begin position="1"/>
        <end position="16"/>
    </location>
</feature>
<evidence type="ECO:0000256" key="1">
    <source>
        <dbReference type="ARBA" id="ARBA00004613"/>
    </source>
</evidence>
<keyword evidence="3" id="KW-0964">Secreted</keyword>